<dbReference type="AlphaFoldDB" id="A0AAN9UX93"/>
<feature type="compositionally biased region" description="Low complexity" evidence="1">
    <location>
        <begin position="80"/>
        <end position="90"/>
    </location>
</feature>
<evidence type="ECO:0000256" key="1">
    <source>
        <dbReference type="SAM" id="MobiDB-lite"/>
    </source>
</evidence>
<evidence type="ECO:0000313" key="2">
    <source>
        <dbReference type="EMBL" id="KAK7757269.1"/>
    </source>
</evidence>
<keyword evidence="3" id="KW-1185">Reference proteome</keyword>
<proteinExistence type="predicted"/>
<protein>
    <submittedName>
        <fullName evidence="2">Uncharacterized protein</fullName>
    </submittedName>
</protein>
<feature type="region of interest" description="Disordered" evidence="1">
    <location>
        <begin position="73"/>
        <end position="112"/>
    </location>
</feature>
<gene>
    <name evidence="2" type="ORF">SLS62_000818</name>
</gene>
<comment type="caution">
    <text evidence="2">The sequence shown here is derived from an EMBL/GenBank/DDBJ whole genome shotgun (WGS) entry which is preliminary data.</text>
</comment>
<reference evidence="2 3" key="1">
    <citation type="submission" date="2024-02" db="EMBL/GenBank/DDBJ databases">
        <title>De novo assembly and annotation of 12 fungi associated with fruit tree decline syndrome in Ontario, Canada.</title>
        <authorList>
            <person name="Sulman M."/>
            <person name="Ellouze W."/>
            <person name="Ilyukhin E."/>
        </authorList>
    </citation>
    <scope>NUCLEOTIDE SEQUENCE [LARGE SCALE GENOMIC DNA]</scope>
    <source>
        <strain evidence="2 3">M11/M66-122</strain>
    </source>
</reference>
<dbReference type="EMBL" id="JAKJXP020000003">
    <property type="protein sequence ID" value="KAK7757269.1"/>
    <property type="molecule type" value="Genomic_DNA"/>
</dbReference>
<dbReference type="Proteomes" id="UP001320420">
    <property type="component" value="Unassembled WGS sequence"/>
</dbReference>
<organism evidence="2 3">
    <name type="scientific">Diatrype stigma</name>
    <dbReference type="NCBI Taxonomy" id="117547"/>
    <lineage>
        <taxon>Eukaryota</taxon>
        <taxon>Fungi</taxon>
        <taxon>Dikarya</taxon>
        <taxon>Ascomycota</taxon>
        <taxon>Pezizomycotina</taxon>
        <taxon>Sordariomycetes</taxon>
        <taxon>Xylariomycetidae</taxon>
        <taxon>Xylariales</taxon>
        <taxon>Diatrypaceae</taxon>
        <taxon>Diatrype</taxon>
    </lineage>
</organism>
<evidence type="ECO:0000313" key="3">
    <source>
        <dbReference type="Proteomes" id="UP001320420"/>
    </source>
</evidence>
<sequence length="128" mass="13192">MRTLAPSGEFVKVQLNMSTSGSQTEGGVGMSDVLKALETIQEGQRRLATEVESVSQRLDTLAPVVQDPSSFIIGKVAPPSTGVTSGSSGTDPERSANASESVPDPSSPTANAAIQAQKSGFTSRIILT</sequence>
<name>A0AAN9UX93_9PEZI</name>
<accession>A0AAN9UX93</accession>